<reference evidence="3" key="1">
    <citation type="journal article" date="2017" name="Genome Biol.">
        <title>Comparative genomics reveals high biological diversity and specific adaptations in the industrially and medically important fungal genus Aspergillus.</title>
        <authorList>
            <person name="de Vries R.P."/>
            <person name="Riley R."/>
            <person name="Wiebenga A."/>
            <person name="Aguilar-Osorio G."/>
            <person name="Amillis S."/>
            <person name="Uchima C.A."/>
            <person name="Anderluh G."/>
            <person name="Asadollahi M."/>
            <person name="Askin M."/>
            <person name="Barry K."/>
            <person name="Battaglia E."/>
            <person name="Bayram O."/>
            <person name="Benocci T."/>
            <person name="Braus-Stromeyer S.A."/>
            <person name="Caldana C."/>
            <person name="Canovas D."/>
            <person name="Cerqueira G.C."/>
            <person name="Chen F."/>
            <person name="Chen W."/>
            <person name="Choi C."/>
            <person name="Clum A."/>
            <person name="Dos Santos R.A."/>
            <person name="Damasio A.R."/>
            <person name="Diallinas G."/>
            <person name="Emri T."/>
            <person name="Fekete E."/>
            <person name="Flipphi M."/>
            <person name="Freyberg S."/>
            <person name="Gallo A."/>
            <person name="Gournas C."/>
            <person name="Habgood R."/>
            <person name="Hainaut M."/>
            <person name="Harispe M.L."/>
            <person name="Henrissat B."/>
            <person name="Hilden K.S."/>
            <person name="Hope R."/>
            <person name="Hossain A."/>
            <person name="Karabika E."/>
            <person name="Karaffa L."/>
            <person name="Karanyi Z."/>
            <person name="Krasevec N."/>
            <person name="Kuo A."/>
            <person name="Kusch H."/>
            <person name="LaButti K."/>
            <person name="Lagendijk E.L."/>
            <person name="Lapidus A."/>
            <person name="Levasseur A."/>
            <person name="Lindquist E."/>
            <person name="Lipzen A."/>
            <person name="Logrieco A.F."/>
            <person name="MacCabe A."/>
            <person name="Maekelae M.R."/>
            <person name="Malavazi I."/>
            <person name="Melin P."/>
            <person name="Meyer V."/>
            <person name="Mielnichuk N."/>
            <person name="Miskei M."/>
            <person name="Molnar A.P."/>
            <person name="Mule G."/>
            <person name="Ngan C.Y."/>
            <person name="Orejas M."/>
            <person name="Orosz E."/>
            <person name="Ouedraogo J.P."/>
            <person name="Overkamp K.M."/>
            <person name="Park H.-S."/>
            <person name="Perrone G."/>
            <person name="Piumi F."/>
            <person name="Punt P.J."/>
            <person name="Ram A.F."/>
            <person name="Ramon A."/>
            <person name="Rauscher S."/>
            <person name="Record E."/>
            <person name="Riano-Pachon D.M."/>
            <person name="Robert V."/>
            <person name="Roehrig J."/>
            <person name="Ruller R."/>
            <person name="Salamov A."/>
            <person name="Salih N.S."/>
            <person name="Samson R.A."/>
            <person name="Sandor E."/>
            <person name="Sanguinetti M."/>
            <person name="Schuetze T."/>
            <person name="Sepcic K."/>
            <person name="Shelest E."/>
            <person name="Sherlock G."/>
            <person name="Sophianopoulou V."/>
            <person name="Squina F.M."/>
            <person name="Sun H."/>
            <person name="Susca A."/>
            <person name="Todd R.B."/>
            <person name="Tsang A."/>
            <person name="Unkles S.E."/>
            <person name="van de Wiele N."/>
            <person name="van Rossen-Uffink D."/>
            <person name="Oliveira J.V."/>
            <person name="Vesth T.C."/>
            <person name="Visser J."/>
            <person name="Yu J.-H."/>
            <person name="Zhou M."/>
            <person name="Andersen M.R."/>
            <person name="Archer D.B."/>
            <person name="Baker S.E."/>
            <person name="Benoit I."/>
            <person name="Brakhage A.A."/>
            <person name="Braus G.H."/>
            <person name="Fischer R."/>
            <person name="Frisvad J.C."/>
            <person name="Goldman G.H."/>
            <person name="Houbraken J."/>
            <person name="Oakley B."/>
            <person name="Pocsi I."/>
            <person name="Scazzocchio C."/>
            <person name="Seiboth B."/>
            <person name="vanKuyk P.A."/>
            <person name="Wortman J."/>
            <person name="Dyer P.S."/>
            <person name="Grigoriev I.V."/>
        </authorList>
    </citation>
    <scope>NUCLEOTIDE SEQUENCE [LARGE SCALE GENOMIC DNA]</scope>
    <source>
        <strain evidence="3">DTO 134E9</strain>
    </source>
</reference>
<dbReference type="PROSITE" id="PS50097">
    <property type="entry name" value="BTB"/>
    <property type="match status" value="1"/>
</dbReference>
<feature type="domain" description="BTB" evidence="1">
    <location>
        <begin position="1"/>
        <end position="65"/>
    </location>
</feature>
<proteinExistence type="predicted"/>
<evidence type="ECO:0000313" key="2">
    <source>
        <dbReference type="EMBL" id="OJJ38782.1"/>
    </source>
</evidence>
<dbReference type="CDD" id="cd18186">
    <property type="entry name" value="BTB_POZ_ZBTB_KLHL-like"/>
    <property type="match status" value="1"/>
</dbReference>
<dbReference type="EMBL" id="KV878210">
    <property type="protein sequence ID" value="OJJ38782.1"/>
    <property type="molecule type" value="Genomic_DNA"/>
</dbReference>
<dbReference type="Pfam" id="PF00651">
    <property type="entry name" value="BTB"/>
    <property type="match status" value="1"/>
</dbReference>
<dbReference type="AlphaFoldDB" id="A0A1L9RV36"/>
<gene>
    <name evidence="2" type="ORF">ASPWEDRAFT_36457</name>
</gene>
<dbReference type="OrthoDB" id="1022638at2759"/>
<organism evidence="2 3">
    <name type="scientific">Aspergillus wentii DTO 134E9</name>
    <dbReference type="NCBI Taxonomy" id="1073089"/>
    <lineage>
        <taxon>Eukaryota</taxon>
        <taxon>Fungi</taxon>
        <taxon>Dikarya</taxon>
        <taxon>Ascomycota</taxon>
        <taxon>Pezizomycotina</taxon>
        <taxon>Eurotiomycetes</taxon>
        <taxon>Eurotiomycetidae</taxon>
        <taxon>Eurotiales</taxon>
        <taxon>Aspergillaceae</taxon>
        <taxon>Aspergillus</taxon>
        <taxon>Aspergillus subgen. Cremei</taxon>
    </lineage>
</organism>
<evidence type="ECO:0000313" key="3">
    <source>
        <dbReference type="Proteomes" id="UP000184383"/>
    </source>
</evidence>
<dbReference type="SUPFAM" id="SSF54695">
    <property type="entry name" value="POZ domain"/>
    <property type="match status" value="1"/>
</dbReference>
<sequence length="197" mass="22700">MVGNQQEPFSVHENLVRTSSRFFDKAMAGKWRESLQRTVKLPDEEPNIFTLYLHWLYYGALPVYCDKPGLAGNSEYLELAKAYVLGDKLLDSKFQDTVIDAIIEKSLSKAKDGASWYPVGEVIEYVYCNTHESAPIRELLVDMYVYYGYSDWLRDYNEPENVPQPFLLKLASKLLDRRVKSGVSLEAERYHSHGSNE</sequence>
<protein>
    <recommendedName>
        <fullName evidence="1">BTB domain-containing protein</fullName>
    </recommendedName>
</protein>
<accession>A0A1L9RV36</accession>
<dbReference type="PANTHER" id="PTHR47843">
    <property type="entry name" value="BTB DOMAIN-CONTAINING PROTEIN-RELATED"/>
    <property type="match status" value="1"/>
</dbReference>
<dbReference type="RefSeq" id="XP_040692458.1">
    <property type="nucleotide sequence ID" value="XM_040834465.1"/>
</dbReference>
<name>A0A1L9RV36_ASPWE</name>
<dbReference type="STRING" id="1073089.A0A1L9RV36"/>
<dbReference type="InterPro" id="IPR011333">
    <property type="entry name" value="SKP1/BTB/POZ_sf"/>
</dbReference>
<dbReference type="Proteomes" id="UP000184383">
    <property type="component" value="Unassembled WGS sequence"/>
</dbReference>
<dbReference type="Gene3D" id="3.30.710.10">
    <property type="entry name" value="Potassium Channel Kv1.1, Chain A"/>
    <property type="match status" value="1"/>
</dbReference>
<dbReference type="VEuPathDB" id="FungiDB:ASPWEDRAFT_36457"/>
<evidence type="ECO:0000259" key="1">
    <source>
        <dbReference type="PROSITE" id="PS50097"/>
    </source>
</evidence>
<dbReference type="GeneID" id="63750313"/>
<dbReference type="PANTHER" id="PTHR47843:SF2">
    <property type="entry name" value="BTB DOMAIN-CONTAINING PROTEIN"/>
    <property type="match status" value="1"/>
</dbReference>
<keyword evidence="3" id="KW-1185">Reference proteome</keyword>
<dbReference type="InterPro" id="IPR000210">
    <property type="entry name" value="BTB/POZ_dom"/>
</dbReference>